<evidence type="ECO:0000313" key="2">
    <source>
        <dbReference type="Proteomes" id="UP000828251"/>
    </source>
</evidence>
<keyword evidence="2" id="KW-1185">Reference proteome</keyword>
<dbReference type="EMBL" id="JAIQCV010000003">
    <property type="protein sequence ID" value="KAH1113739.1"/>
    <property type="molecule type" value="Genomic_DNA"/>
</dbReference>
<comment type="caution">
    <text evidence="1">The sequence shown here is derived from an EMBL/GenBank/DDBJ whole genome shotgun (WGS) entry which is preliminary data.</text>
</comment>
<evidence type="ECO:0008006" key="3">
    <source>
        <dbReference type="Google" id="ProtNLM"/>
    </source>
</evidence>
<name>A0A9D3W5F2_9ROSI</name>
<proteinExistence type="predicted"/>
<organism evidence="1 2">
    <name type="scientific">Gossypium stocksii</name>
    <dbReference type="NCBI Taxonomy" id="47602"/>
    <lineage>
        <taxon>Eukaryota</taxon>
        <taxon>Viridiplantae</taxon>
        <taxon>Streptophyta</taxon>
        <taxon>Embryophyta</taxon>
        <taxon>Tracheophyta</taxon>
        <taxon>Spermatophyta</taxon>
        <taxon>Magnoliopsida</taxon>
        <taxon>eudicotyledons</taxon>
        <taxon>Gunneridae</taxon>
        <taxon>Pentapetalae</taxon>
        <taxon>rosids</taxon>
        <taxon>malvids</taxon>
        <taxon>Malvales</taxon>
        <taxon>Malvaceae</taxon>
        <taxon>Malvoideae</taxon>
        <taxon>Gossypium</taxon>
    </lineage>
</organism>
<protein>
    <recommendedName>
        <fullName evidence="3">Aminotransferase-like plant mobile domain-containing protein</fullName>
    </recommendedName>
</protein>
<gene>
    <name evidence="1" type="ORF">J1N35_007117</name>
</gene>
<reference evidence="1 2" key="1">
    <citation type="journal article" date="2021" name="Plant Biotechnol. J.">
        <title>Multi-omics assisted identification of the key and species-specific regulatory components of drought-tolerant mechanisms in Gossypium stocksii.</title>
        <authorList>
            <person name="Yu D."/>
            <person name="Ke L."/>
            <person name="Zhang D."/>
            <person name="Wu Y."/>
            <person name="Sun Y."/>
            <person name="Mei J."/>
            <person name="Sun J."/>
            <person name="Sun Y."/>
        </authorList>
    </citation>
    <scope>NUCLEOTIDE SEQUENCE [LARGE SCALE GENOMIC DNA]</scope>
    <source>
        <strain evidence="2">cv. E1</strain>
        <tissue evidence="1">Leaf</tissue>
    </source>
</reference>
<evidence type="ECO:0000313" key="1">
    <source>
        <dbReference type="EMBL" id="KAH1113739.1"/>
    </source>
</evidence>
<accession>A0A9D3W5F2</accession>
<dbReference type="AlphaFoldDB" id="A0A9D3W5F2"/>
<dbReference type="OrthoDB" id="1937804at2759"/>
<sequence>MERWRSEIHTFHLPCGLTLEDISLQGLPINGEVVTGAVASADWSATCRTSLGVAELRWDGTNDLGIVFDAKTI</sequence>
<dbReference type="Proteomes" id="UP000828251">
    <property type="component" value="Unassembled WGS sequence"/>
</dbReference>